<dbReference type="GO" id="GO:0005789">
    <property type="term" value="C:endoplasmic reticulum membrane"/>
    <property type="evidence" value="ECO:0007669"/>
    <property type="project" value="UniProtKB-SubCell"/>
</dbReference>
<keyword evidence="11" id="KW-1133">Transmembrane helix</keyword>
<dbReference type="SUPFAM" id="SSF69593">
    <property type="entry name" value="Glycerol-3-phosphate (1)-acyltransferase"/>
    <property type="match status" value="1"/>
</dbReference>
<dbReference type="PANTHER" id="PTHR12317">
    <property type="entry name" value="DIACYLGLYCEROL O-ACYLTRANSFERASE"/>
    <property type="match status" value="1"/>
</dbReference>
<dbReference type="PANTHER" id="PTHR12317:SF0">
    <property type="entry name" value="ACYLTRANSFERASE"/>
    <property type="match status" value="1"/>
</dbReference>
<evidence type="ECO:0000313" key="16">
    <source>
        <dbReference type="Proteomes" id="UP000664859"/>
    </source>
</evidence>
<evidence type="ECO:0000256" key="8">
    <source>
        <dbReference type="ARBA" id="ARBA00022692"/>
    </source>
</evidence>
<reference evidence="15" key="1">
    <citation type="submission" date="2021-02" db="EMBL/GenBank/DDBJ databases">
        <title>First Annotated Genome of the Yellow-green Alga Tribonema minus.</title>
        <authorList>
            <person name="Mahan K.M."/>
        </authorList>
    </citation>
    <scope>NUCLEOTIDE SEQUENCE</scope>
    <source>
        <strain evidence="15">UTEX B ZZ1240</strain>
    </source>
</reference>
<evidence type="ECO:0000256" key="6">
    <source>
        <dbReference type="ARBA" id="ARBA00022516"/>
    </source>
</evidence>
<dbReference type="CDD" id="cd07987">
    <property type="entry name" value="LPLAT_MGAT-like"/>
    <property type="match status" value="1"/>
</dbReference>
<evidence type="ECO:0000256" key="12">
    <source>
        <dbReference type="ARBA" id="ARBA00023098"/>
    </source>
</evidence>
<evidence type="ECO:0000256" key="11">
    <source>
        <dbReference type="ARBA" id="ARBA00022989"/>
    </source>
</evidence>
<evidence type="ECO:0000256" key="10">
    <source>
        <dbReference type="ARBA" id="ARBA00022824"/>
    </source>
</evidence>
<comment type="pathway">
    <text evidence="2">Glycerolipid metabolism; triacylglycerol biosynthesis.</text>
</comment>
<dbReference type="Pfam" id="PF03982">
    <property type="entry name" value="DAGAT"/>
    <property type="match status" value="1"/>
</dbReference>
<evidence type="ECO:0000256" key="13">
    <source>
        <dbReference type="ARBA" id="ARBA00023136"/>
    </source>
</evidence>
<keyword evidence="14 15" id="KW-0012">Acyltransferase</keyword>
<evidence type="ECO:0000256" key="4">
    <source>
        <dbReference type="ARBA" id="ARBA00005420"/>
    </source>
</evidence>
<keyword evidence="13" id="KW-0472">Membrane</keyword>
<comment type="subcellular location">
    <subcellularLocation>
        <location evidence="1">Endoplasmic reticulum membrane</location>
        <topology evidence="1">Multi-pass membrane protein</topology>
    </subcellularLocation>
</comment>
<keyword evidence="7 15" id="KW-0808">Transferase</keyword>
<dbReference type="Proteomes" id="UP000664859">
    <property type="component" value="Unassembled WGS sequence"/>
</dbReference>
<keyword evidence="16" id="KW-1185">Reference proteome</keyword>
<sequence length="295" mass="33309">MHLLLVVVAAWVALWYHGHYTLLAAITLAYAPSFLRPSHHLGDRKWPALVRAAFWTHVHRYLSLKVERLAELDPSKQYVFGLHPHGILVLSRAATYGPVWPTLFPGIDTRTLAATPLFQAPLVREICLWLGAVDARRAVAAKILAQGTSILLYPGGSREIFTTDGDSKETVLELSRRLGFIRLAVQSGASLVPVFTFGEKWAYSRVMAPRRVWRAALRYFKFPLIAFWGRWFTCTPRRVRLGMVVGRPIEVKQCSEPSVDELRVIMGVYAAAVRQLFEEHKAAYGYAEDETLVIL</sequence>
<evidence type="ECO:0000256" key="14">
    <source>
        <dbReference type="ARBA" id="ARBA00023315"/>
    </source>
</evidence>
<dbReference type="GO" id="GO:0019432">
    <property type="term" value="P:triglyceride biosynthetic process"/>
    <property type="evidence" value="ECO:0007669"/>
    <property type="project" value="TreeGrafter"/>
</dbReference>
<keyword evidence="6" id="KW-0444">Lipid biosynthesis</keyword>
<proteinExistence type="inferred from homology"/>
<keyword evidence="12" id="KW-0443">Lipid metabolism</keyword>
<evidence type="ECO:0000256" key="2">
    <source>
        <dbReference type="ARBA" id="ARBA00004771"/>
    </source>
</evidence>
<comment type="pathway">
    <text evidence="3">Lipid metabolism.</text>
</comment>
<keyword evidence="8" id="KW-0812">Transmembrane</keyword>
<dbReference type="EMBL" id="JAFCMP010000536">
    <property type="protein sequence ID" value="KAG5176427.1"/>
    <property type="molecule type" value="Genomic_DNA"/>
</dbReference>
<dbReference type="OrthoDB" id="264532at2759"/>
<protein>
    <recommendedName>
        <fullName evidence="5">diacylglycerol O-acyltransferase</fullName>
        <ecNumber evidence="5">2.3.1.20</ecNumber>
    </recommendedName>
</protein>
<dbReference type="AlphaFoldDB" id="A0A836C8U0"/>
<keyword evidence="10" id="KW-0256">Endoplasmic reticulum</keyword>
<evidence type="ECO:0000256" key="9">
    <source>
        <dbReference type="ARBA" id="ARBA00022798"/>
    </source>
</evidence>
<dbReference type="EC" id="2.3.1.20" evidence="5"/>
<accession>A0A836C8U0</accession>
<evidence type="ECO:0000256" key="1">
    <source>
        <dbReference type="ARBA" id="ARBA00004477"/>
    </source>
</evidence>
<comment type="similarity">
    <text evidence="4">Belongs to the diacylglycerol acyltransferase family.</text>
</comment>
<comment type="caution">
    <text evidence="15">The sequence shown here is derived from an EMBL/GenBank/DDBJ whole genome shotgun (WGS) entry which is preliminary data.</text>
</comment>
<dbReference type="GO" id="GO:0004144">
    <property type="term" value="F:diacylglycerol O-acyltransferase activity"/>
    <property type="evidence" value="ECO:0007669"/>
    <property type="project" value="UniProtKB-EC"/>
</dbReference>
<evidence type="ECO:0000256" key="3">
    <source>
        <dbReference type="ARBA" id="ARBA00005189"/>
    </source>
</evidence>
<gene>
    <name evidence="15" type="ORF">JKP88DRAFT_196557</name>
</gene>
<dbReference type="InterPro" id="IPR007130">
    <property type="entry name" value="DAGAT"/>
</dbReference>
<dbReference type="GO" id="GO:0006071">
    <property type="term" value="P:glycerol metabolic process"/>
    <property type="evidence" value="ECO:0007669"/>
    <property type="project" value="UniProtKB-KW"/>
</dbReference>
<organism evidence="15 16">
    <name type="scientific">Tribonema minus</name>
    <dbReference type="NCBI Taxonomy" id="303371"/>
    <lineage>
        <taxon>Eukaryota</taxon>
        <taxon>Sar</taxon>
        <taxon>Stramenopiles</taxon>
        <taxon>Ochrophyta</taxon>
        <taxon>PX clade</taxon>
        <taxon>Xanthophyceae</taxon>
        <taxon>Tribonematales</taxon>
        <taxon>Tribonemataceae</taxon>
        <taxon>Tribonema</taxon>
    </lineage>
</organism>
<evidence type="ECO:0000256" key="5">
    <source>
        <dbReference type="ARBA" id="ARBA00013244"/>
    </source>
</evidence>
<evidence type="ECO:0000313" key="15">
    <source>
        <dbReference type="EMBL" id="KAG5176427.1"/>
    </source>
</evidence>
<evidence type="ECO:0000256" key="7">
    <source>
        <dbReference type="ARBA" id="ARBA00022679"/>
    </source>
</evidence>
<keyword evidence="9" id="KW-0319">Glycerol metabolism</keyword>
<name>A0A836C8U0_9STRA</name>